<dbReference type="Pfam" id="PF13452">
    <property type="entry name" value="FAS1_DH_region"/>
    <property type="match status" value="1"/>
</dbReference>
<dbReference type="STRING" id="1121942.SAMN02745148_01078"/>
<name>A0A1M4W5N3_9GAMM</name>
<proteinExistence type="predicted"/>
<reference evidence="2 3" key="1">
    <citation type="submission" date="2016-11" db="EMBL/GenBank/DDBJ databases">
        <authorList>
            <person name="Jaros S."/>
            <person name="Januszkiewicz K."/>
            <person name="Wedrychowicz H."/>
        </authorList>
    </citation>
    <scope>NUCLEOTIDE SEQUENCE [LARGE SCALE GENOMIC DNA]</scope>
    <source>
        <strain evidence="2 3">DSM 19980</strain>
    </source>
</reference>
<dbReference type="Gene3D" id="3.10.129.10">
    <property type="entry name" value="Hotdog Thioesterase"/>
    <property type="match status" value="2"/>
</dbReference>
<protein>
    <submittedName>
        <fullName evidence="2">Itaconyl-CoA hydratase / mesaconyl-C4 CoA hydratase</fullName>
    </submittedName>
</protein>
<dbReference type="SUPFAM" id="SSF54637">
    <property type="entry name" value="Thioesterase/thiol ester dehydrase-isomerase"/>
    <property type="match status" value="2"/>
</dbReference>
<dbReference type="Proteomes" id="UP000184346">
    <property type="component" value="Unassembled WGS sequence"/>
</dbReference>
<accession>A0A1M4W5N3</accession>
<gene>
    <name evidence="2" type="ORF">SAMN02745148_01078</name>
</gene>
<dbReference type="EMBL" id="FQUJ01000004">
    <property type="protein sequence ID" value="SHE76282.1"/>
    <property type="molecule type" value="Genomic_DNA"/>
</dbReference>
<keyword evidence="3" id="KW-1185">Reference proteome</keyword>
<evidence type="ECO:0000313" key="2">
    <source>
        <dbReference type="EMBL" id="SHE76282.1"/>
    </source>
</evidence>
<dbReference type="GO" id="GO:0019171">
    <property type="term" value="F:(3R)-hydroxyacyl-[acyl-carrier-protein] dehydratase activity"/>
    <property type="evidence" value="ECO:0007669"/>
    <property type="project" value="TreeGrafter"/>
</dbReference>
<feature type="domain" description="FAS1-like dehydratase" evidence="1">
    <location>
        <begin position="76"/>
        <end position="134"/>
    </location>
</feature>
<dbReference type="InterPro" id="IPR039569">
    <property type="entry name" value="FAS1-like_DH_region"/>
</dbReference>
<evidence type="ECO:0000313" key="3">
    <source>
        <dbReference type="Proteomes" id="UP000184346"/>
    </source>
</evidence>
<sequence length="278" mass="31300">MADAAVSNWIGNQERSDDTLSEALVKRIAVMFDLPCPQEGQPLPPLWHWAFFQEPVTADQLGRDGHPVLGGFLPPAEGRNRMWAGGRLDFIQPLRVGLAAQRYSTVADIKEKQGRTGKLLFVTVRHDYTQQGETCIQEEQDIVYREPSPPRLSLDTQLSEPEWSQPIRPTSTLLFRYSAVTFNGHRIHYDWPYATETEGYPGLVVHGPMIATLMVQAFCNTHPHAVPTRLSYRGLRPLIADSDFQVAGRHEATGRAALWAFNEYGPAHEAEIHYKENG</sequence>
<dbReference type="AlphaFoldDB" id="A0A1M4W5N3"/>
<dbReference type="RefSeq" id="WP_072820488.1">
    <property type="nucleotide sequence ID" value="NZ_FQUJ01000004.1"/>
</dbReference>
<dbReference type="OrthoDB" id="7183822at2"/>
<dbReference type="InterPro" id="IPR029069">
    <property type="entry name" value="HotDog_dom_sf"/>
</dbReference>
<dbReference type="PANTHER" id="PTHR28152:SF1">
    <property type="entry name" value="HYDROXYACYL-THIOESTER DEHYDRATASE TYPE 2, MITOCHONDRIAL"/>
    <property type="match status" value="1"/>
</dbReference>
<dbReference type="InterPro" id="IPR052741">
    <property type="entry name" value="Mitochondrial_HTD2"/>
</dbReference>
<dbReference type="PANTHER" id="PTHR28152">
    <property type="entry name" value="HYDROXYACYL-THIOESTER DEHYDRATASE TYPE 2, MITOCHONDRIAL"/>
    <property type="match status" value="1"/>
</dbReference>
<organism evidence="2 3">
    <name type="scientific">Modicisalibacter ilicicola DSM 19980</name>
    <dbReference type="NCBI Taxonomy" id="1121942"/>
    <lineage>
        <taxon>Bacteria</taxon>
        <taxon>Pseudomonadati</taxon>
        <taxon>Pseudomonadota</taxon>
        <taxon>Gammaproteobacteria</taxon>
        <taxon>Oceanospirillales</taxon>
        <taxon>Halomonadaceae</taxon>
        <taxon>Modicisalibacter</taxon>
    </lineage>
</organism>
<evidence type="ECO:0000259" key="1">
    <source>
        <dbReference type="Pfam" id="PF13452"/>
    </source>
</evidence>